<evidence type="ECO:0008006" key="4">
    <source>
        <dbReference type="Google" id="ProtNLM"/>
    </source>
</evidence>
<dbReference type="EMBL" id="JACJIE010000029">
    <property type="protein sequence ID" value="MBA8948205.1"/>
    <property type="molecule type" value="Genomic_DNA"/>
</dbReference>
<evidence type="ECO:0000313" key="3">
    <source>
        <dbReference type="Proteomes" id="UP000530412"/>
    </source>
</evidence>
<dbReference type="AlphaFoldDB" id="A0AA40SL27"/>
<protein>
    <recommendedName>
        <fullName evidence="4">Peptidoglycan-binding protein</fullName>
    </recommendedName>
</protein>
<proteinExistence type="predicted"/>
<feature type="chain" id="PRO_5041400616" description="Peptidoglycan-binding protein" evidence="1">
    <location>
        <begin position="31"/>
        <end position="171"/>
    </location>
</feature>
<sequence>MQTKYLAPNRAFLSALAAAAVLGGPLAATADAAPAPAKYQTHAQAAAVLKQANISWSSSGGCSNRGNSRCTSFTKINKATIAGLVAFKKASRCAVRVTGGTERGHASGTYSHYNGYKADIALNSCVNNYITSRFKHSGKRSDGATLYKSPAGNVYAREGNHWDITYYNSRS</sequence>
<dbReference type="Proteomes" id="UP000530412">
    <property type="component" value="Unassembled WGS sequence"/>
</dbReference>
<evidence type="ECO:0000313" key="2">
    <source>
        <dbReference type="EMBL" id="MBA8948205.1"/>
    </source>
</evidence>
<dbReference type="RefSeq" id="WP_142197586.1">
    <property type="nucleotide sequence ID" value="NZ_BMSU01000031.1"/>
</dbReference>
<gene>
    <name evidence="2" type="ORF">FHS33_006678</name>
</gene>
<keyword evidence="1" id="KW-0732">Signal</keyword>
<organism evidence="2 3">
    <name type="scientific">Streptomyces calvus</name>
    <dbReference type="NCBI Taxonomy" id="67282"/>
    <lineage>
        <taxon>Bacteria</taxon>
        <taxon>Bacillati</taxon>
        <taxon>Actinomycetota</taxon>
        <taxon>Actinomycetes</taxon>
        <taxon>Kitasatosporales</taxon>
        <taxon>Streptomycetaceae</taxon>
        <taxon>Streptomyces</taxon>
    </lineage>
</organism>
<evidence type="ECO:0000256" key="1">
    <source>
        <dbReference type="SAM" id="SignalP"/>
    </source>
</evidence>
<feature type="signal peptide" evidence="1">
    <location>
        <begin position="1"/>
        <end position="30"/>
    </location>
</feature>
<comment type="caution">
    <text evidence="2">The sequence shown here is derived from an EMBL/GenBank/DDBJ whole genome shotgun (WGS) entry which is preliminary data.</text>
</comment>
<accession>A0AA40SL27</accession>
<name>A0AA40SL27_9ACTN</name>
<reference evidence="2 3" key="1">
    <citation type="submission" date="2020-08" db="EMBL/GenBank/DDBJ databases">
        <title>Genomic Encyclopedia of Type Strains, Phase III (KMG-III): the genomes of soil and plant-associated and newly described type strains.</title>
        <authorList>
            <person name="Whitman W."/>
        </authorList>
    </citation>
    <scope>NUCLEOTIDE SEQUENCE [LARGE SCALE GENOMIC DNA]</scope>
    <source>
        <strain evidence="2 3">CECT 3271</strain>
    </source>
</reference>